<dbReference type="PANTHER" id="PTHR36974">
    <property type="entry name" value="MEMBRANE PROTEIN-RELATED"/>
    <property type="match status" value="1"/>
</dbReference>
<keyword evidence="4 5" id="KW-0472">Membrane</keyword>
<dbReference type="EMBL" id="JABSNP010000006">
    <property type="protein sequence ID" value="NRT18890.1"/>
    <property type="molecule type" value="Genomic_DNA"/>
</dbReference>
<proteinExistence type="predicted"/>
<evidence type="ECO:0000313" key="7">
    <source>
        <dbReference type="Proteomes" id="UP000779507"/>
    </source>
</evidence>
<organism evidence="6 7">
    <name type="scientific">Hymenobacter caeli</name>
    <dbReference type="NCBI Taxonomy" id="2735894"/>
    <lineage>
        <taxon>Bacteria</taxon>
        <taxon>Pseudomonadati</taxon>
        <taxon>Bacteroidota</taxon>
        <taxon>Cytophagia</taxon>
        <taxon>Cytophagales</taxon>
        <taxon>Hymenobacteraceae</taxon>
        <taxon>Hymenobacter</taxon>
    </lineage>
</organism>
<dbReference type="Pfam" id="PF07681">
    <property type="entry name" value="DoxX"/>
    <property type="match status" value="1"/>
</dbReference>
<evidence type="ECO:0000256" key="2">
    <source>
        <dbReference type="ARBA" id="ARBA00022692"/>
    </source>
</evidence>
<dbReference type="PANTHER" id="PTHR36974:SF1">
    <property type="entry name" value="DOXX FAMILY MEMBRANE PROTEIN"/>
    <property type="match status" value="1"/>
</dbReference>
<feature type="transmembrane region" description="Helical" evidence="5">
    <location>
        <begin position="64"/>
        <end position="85"/>
    </location>
</feature>
<reference evidence="6 7" key="1">
    <citation type="submission" date="2020-05" db="EMBL/GenBank/DDBJ databases">
        <title>Genomic Encyclopedia of Type Strains, Phase IV (KMG-V): Genome sequencing to study the core and pangenomes of soil and plant-associated prokaryotes.</title>
        <authorList>
            <person name="Whitman W."/>
        </authorList>
    </citation>
    <scope>NUCLEOTIDE SEQUENCE [LARGE SCALE GENOMIC DNA]</scope>
    <source>
        <strain evidence="6 7">9A</strain>
    </source>
</reference>
<dbReference type="Proteomes" id="UP000779507">
    <property type="component" value="Unassembled WGS sequence"/>
</dbReference>
<evidence type="ECO:0000256" key="1">
    <source>
        <dbReference type="ARBA" id="ARBA00004141"/>
    </source>
</evidence>
<evidence type="ECO:0000256" key="3">
    <source>
        <dbReference type="ARBA" id="ARBA00022989"/>
    </source>
</evidence>
<sequence length="119" mass="13035">MPHLISRYVLAAVFVGAGLLHFLKPGTYLRIMPPALPGPLALVYLSGVFEVLGGLGLLYGPARWWAALGLVLLLAAVFPANVYMAQLVQAGQLRMPAWAAWGRLPLQALLMWWAWTARK</sequence>
<dbReference type="InterPro" id="IPR032808">
    <property type="entry name" value="DoxX"/>
</dbReference>
<feature type="transmembrane region" description="Helical" evidence="5">
    <location>
        <begin position="6"/>
        <end position="23"/>
    </location>
</feature>
<comment type="caution">
    <text evidence="6">The sequence shown here is derived from an EMBL/GenBank/DDBJ whole genome shotgun (WGS) entry which is preliminary data.</text>
</comment>
<keyword evidence="7" id="KW-1185">Reference proteome</keyword>
<keyword evidence="2 5" id="KW-0812">Transmembrane</keyword>
<keyword evidence="3 5" id="KW-1133">Transmembrane helix</keyword>
<accession>A0ABX2FR42</accession>
<comment type="subcellular location">
    <subcellularLocation>
        <location evidence="1">Membrane</location>
        <topology evidence="1">Multi-pass membrane protein</topology>
    </subcellularLocation>
</comment>
<gene>
    <name evidence="6" type="ORF">HNP98_001713</name>
</gene>
<dbReference type="RefSeq" id="WP_173809624.1">
    <property type="nucleotide sequence ID" value="NZ_JABSNP010000006.1"/>
</dbReference>
<name>A0ABX2FR42_9BACT</name>
<protein>
    <submittedName>
        <fullName evidence="6">Membrane protein</fullName>
    </submittedName>
</protein>
<evidence type="ECO:0000256" key="5">
    <source>
        <dbReference type="SAM" id="Phobius"/>
    </source>
</evidence>
<feature type="transmembrane region" description="Helical" evidence="5">
    <location>
        <begin position="35"/>
        <end position="58"/>
    </location>
</feature>
<evidence type="ECO:0000313" key="6">
    <source>
        <dbReference type="EMBL" id="NRT18890.1"/>
    </source>
</evidence>
<evidence type="ECO:0000256" key="4">
    <source>
        <dbReference type="ARBA" id="ARBA00023136"/>
    </source>
</evidence>